<organism evidence="8 9">
    <name type="scientific">Marinobacterium rhizophilum</name>
    <dbReference type="NCBI Taxonomy" id="420402"/>
    <lineage>
        <taxon>Bacteria</taxon>
        <taxon>Pseudomonadati</taxon>
        <taxon>Pseudomonadota</taxon>
        <taxon>Gammaproteobacteria</taxon>
        <taxon>Oceanospirillales</taxon>
        <taxon>Oceanospirillaceae</taxon>
        <taxon>Marinobacterium</taxon>
    </lineage>
</organism>
<evidence type="ECO:0000313" key="8">
    <source>
        <dbReference type="EMBL" id="UTW10047.1"/>
    </source>
</evidence>
<protein>
    <recommendedName>
        <fullName evidence="5">Flagellar hook-associated protein 2</fullName>
        <shortName evidence="5">HAP2</shortName>
    </recommendedName>
    <alternativeName>
        <fullName evidence="5">Flagellar cap protein</fullName>
    </alternativeName>
</protein>
<proteinExistence type="inferred from homology"/>
<keyword evidence="3" id="KW-0175">Coiled coil</keyword>
<feature type="domain" description="Flagellar hook-associated protein 2 C-terminal" evidence="7">
    <location>
        <begin position="598"/>
        <end position="667"/>
    </location>
</feature>
<evidence type="ECO:0000259" key="6">
    <source>
        <dbReference type="Pfam" id="PF02465"/>
    </source>
</evidence>
<keyword evidence="9" id="KW-1185">Reference proteome</keyword>
<comment type="similarity">
    <text evidence="1 5">Belongs to the FliD family.</text>
</comment>
<dbReference type="InterPro" id="IPR040026">
    <property type="entry name" value="FliD"/>
</dbReference>
<comment type="subunit">
    <text evidence="2 5">Homopentamer.</text>
</comment>
<reference evidence="8" key="1">
    <citation type="submission" date="2021-04" db="EMBL/GenBank/DDBJ databases">
        <title>Oceanospirillales bacteria with DddD are important DMSP degraders in coastal seawater.</title>
        <authorList>
            <person name="Liu J."/>
        </authorList>
    </citation>
    <scope>NUCLEOTIDE SEQUENCE</scope>
    <source>
        <strain evidence="8">D13-1</strain>
    </source>
</reference>
<evidence type="ECO:0000256" key="4">
    <source>
        <dbReference type="ARBA" id="ARBA00023143"/>
    </source>
</evidence>
<evidence type="ECO:0000256" key="1">
    <source>
        <dbReference type="ARBA" id="ARBA00009764"/>
    </source>
</evidence>
<dbReference type="InterPro" id="IPR003481">
    <property type="entry name" value="FliD_N"/>
</dbReference>
<evidence type="ECO:0000256" key="3">
    <source>
        <dbReference type="ARBA" id="ARBA00023054"/>
    </source>
</evidence>
<dbReference type="PANTHER" id="PTHR30288:SF0">
    <property type="entry name" value="FLAGELLAR HOOK-ASSOCIATED PROTEIN 2"/>
    <property type="match status" value="1"/>
</dbReference>
<feature type="domain" description="Flagellar hook-associated protein 2 C-terminal" evidence="7">
    <location>
        <begin position="234"/>
        <end position="410"/>
    </location>
</feature>
<comment type="function">
    <text evidence="5">Required for morphogenesis and for the elongation of the flagellar filament by facilitating polymerization of the flagellin monomers at the tip of growing filament. Forms a capping structure, which prevents flagellin subunits (transported through the central channel of the flagellum) from leaking out without polymerization at the distal end.</text>
</comment>
<keyword evidence="8" id="KW-0282">Flagellum</keyword>
<evidence type="ECO:0000256" key="5">
    <source>
        <dbReference type="RuleBase" id="RU362066"/>
    </source>
</evidence>
<dbReference type="Proteomes" id="UP001058461">
    <property type="component" value="Chromosome"/>
</dbReference>
<comment type="subcellular location">
    <subcellularLocation>
        <location evidence="5">Secreted</location>
    </subcellularLocation>
    <subcellularLocation>
        <location evidence="5">Bacterial flagellum</location>
    </subcellularLocation>
</comment>
<evidence type="ECO:0000313" key="9">
    <source>
        <dbReference type="Proteomes" id="UP001058461"/>
    </source>
</evidence>
<accession>A0ABY5HCG7</accession>
<keyword evidence="5" id="KW-0964">Secreted</keyword>
<dbReference type="RefSeq" id="WP_255852052.1">
    <property type="nucleotide sequence ID" value="NZ_CP073347.1"/>
</dbReference>
<dbReference type="EMBL" id="CP073347">
    <property type="protein sequence ID" value="UTW10047.1"/>
    <property type="molecule type" value="Genomic_DNA"/>
</dbReference>
<dbReference type="PANTHER" id="PTHR30288">
    <property type="entry name" value="FLAGELLAR CAP/ASSEMBLY PROTEIN FLID"/>
    <property type="match status" value="1"/>
</dbReference>
<name>A0ABY5HCG7_9GAMM</name>
<keyword evidence="8" id="KW-0969">Cilium</keyword>
<gene>
    <name evidence="8" type="primary">fliD</name>
    <name evidence="8" type="ORF">KDW95_12030</name>
</gene>
<dbReference type="InterPro" id="IPR010810">
    <property type="entry name" value="Flagellin_hook_IN_motif"/>
</dbReference>
<keyword evidence="8" id="KW-0966">Cell projection</keyword>
<evidence type="ECO:0000259" key="7">
    <source>
        <dbReference type="Pfam" id="PF07195"/>
    </source>
</evidence>
<dbReference type="Pfam" id="PF07196">
    <property type="entry name" value="Flagellin_IN"/>
    <property type="match status" value="1"/>
</dbReference>
<dbReference type="Pfam" id="PF02465">
    <property type="entry name" value="FliD_N"/>
    <property type="match status" value="1"/>
</dbReference>
<sequence length="685" mass="71407">MANIISLLGAGSGLDTANLVSQLVEAERAPTQNRLDSKQETLQAQISAYGTLKSAMSGFQDVISPLANNDTFNARSVAFPDTDVITPNSLAAGAQTGTYQIEVVDVARAQSLAMGATADQNAAIGATGELSIQFGQWSYNVADEPDSFQVNDDRAALSIEVDASDSLQSIAEKINASDSGIQASVLRVDDQYQLMLTAPSGADNALQISASDASLADFEFTAANFSGVTETQQASDAELKVNGLSVKRDSNTIDDVIAGFDFTLNKSSAGEKITFSVDADKAVAEQAIRDFVEAYNTLYETAGNLTGYSTDEDNNTVKGDLSTDATAKTVMRQLRSMIGATVPGIESGFTALANLGIRTELDGTLSINETEFESALSGNFELVETLFARKTSSSNSYVEVGVGTRASSTVAGSYDVLITQDPAKGLVGGNSVTATGFDAGSDAFVPSLDTSPGDYSFKIKVNGTESDTISLTGTYSTVEELRAELQSLINGDAKLAGARAAVDVSYDSGTDAFTFTSRDYGSSSKVSFSLAGADIGQLGIDTALTGTAGKDVAGTINGVAGFGAGEVLLPDLSSGAYGLNLSISPGAAAQGAFEIGFSRGFAGGMNNLINEFLASSGPIASRETSLNDRLDDISDDREDLDRRIEKYEARLSAQFLAMEQIISSLNSTGDSLEGILDRLPYTAKD</sequence>
<evidence type="ECO:0000256" key="2">
    <source>
        <dbReference type="ARBA" id="ARBA00011255"/>
    </source>
</evidence>
<dbReference type="InterPro" id="IPR010809">
    <property type="entry name" value="FliD_C"/>
</dbReference>
<feature type="domain" description="Flagellar hook-associated protein 2 N-terminal" evidence="6">
    <location>
        <begin position="12"/>
        <end position="110"/>
    </location>
</feature>
<dbReference type="Pfam" id="PF07195">
    <property type="entry name" value="FliD_C"/>
    <property type="match status" value="2"/>
</dbReference>
<keyword evidence="4 5" id="KW-0975">Bacterial flagellum</keyword>